<evidence type="ECO:0000256" key="2">
    <source>
        <dbReference type="ARBA" id="ARBA00004123"/>
    </source>
</evidence>
<feature type="domain" description="C4-type zinc-finger of DNA polymerase delta" evidence="24">
    <location>
        <begin position="1015"/>
        <end position="1086"/>
    </location>
</feature>
<dbReference type="Pfam" id="PF03104">
    <property type="entry name" value="DNA_pol_B_exo1"/>
    <property type="match status" value="1"/>
</dbReference>
<keyword evidence="7 20" id="KW-0235">DNA replication</keyword>
<comment type="catalytic activity">
    <reaction evidence="19 20">
        <text>DNA(n) + a 2'-deoxyribonucleoside 5'-triphosphate = DNA(n+1) + diphosphate</text>
        <dbReference type="Rhea" id="RHEA:22508"/>
        <dbReference type="Rhea" id="RHEA-COMP:17339"/>
        <dbReference type="Rhea" id="RHEA-COMP:17340"/>
        <dbReference type="ChEBI" id="CHEBI:33019"/>
        <dbReference type="ChEBI" id="CHEBI:61560"/>
        <dbReference type="ChEBI" id="CHEBI:173112"/>
        <dbReference type="EC" id="2.7.7.7"/>
    </reaction>
</comment>
<evidence type="ECO:0000256" key="1">
    <source>
        <dbReference type="ARBA" id="ARBA00001966"/>
    </source>
</evidence>
<dbReference type="GO" id="GO:0006297">
    <property type="term" value="P:nucleotide-excision repair, DNA gap filling"/>
    <property type="evidence" value="ECO:0007669"/>
    <property type="project" value="TreeGrafter"/>
</dbReference>
<dbReference type="InterPro" id="IPR023211">
    <property type="entry name" value="DNA_pol_palm_dom_sf"/>
</dbReference>
<keyword evidence="26" id="KW-1185">Reference proteome</keyword>
<feature type="domain" description="DNA-directed DNA polymerase family B multifunctional" evidence="22">
    <location>
        <begin position="544"/>
        <end position="978"/>
    </location>
</feature>
<keyword evidence="10 20" id="KW-0863">Zinc-finger</keyword>
<reference evidence="25 26" key="1">
    <citation type="journal article" date="2024" name="Science">
        <title>Giant polyketide synthase enzymes in the biosynthesis of giant marine polyether toxins.</title>
        <authorList>
            <person name="Fallon T.R."/>
            <person name="Shende V.V."/>
            <person name="Wierzbicki I.H."/>
            <person name="Pendleton A.L."/>
            <person name="Watervoot N.F."/>
            <person name="Auber R.P."/>
            <person name="Gonzalez D.J."/>
            <person name="Wisecaver J.H."/>
            <person name="Moore B.S."/>
        </authorList>
    </citation>
    <scope>NUCLEOTIDE SEQUENCE [LARGE SCALE GENOMIC DNA]</scope>
    <source>
        <strain evidence="25 26">12B1</strain>
    </source>
</reference>
<evidence type="ECO:0000256" key="13">
    <source>
        <dbReference type="ARBA" id="ARBA00022839"/>
    </source>
</evidence>
<evidence type="ECO:0000256" key="20">
    <source>
        <dbReference type="RuleBase" id="RU000442"/>
    </source>
</evidence>
<keyword evidence="18 20" id="KW-0539">Nucleus</keyword>
<keyword evidence="17 20" id="KW-0238">DNA-binding</keyword>
<dbReference type="PRINTS" id="PR00106">
    <property type="entry name" value="DNAPOLB"/>
</dbReference>
<keyword evidence="6 20" id="KW-0548">Nucleotidyltransferase</keyword>
<gene>
    <name evidence="25" type="ORF">AB1Y20_000057</name>
</gene>
<dbReference type="Pfam" id="PF00136">
    <property type="entry name" value="DNA_pol_B"/>
    <property type="match status" value="1"/>
</dbReference>
<dbReference type="EMBL" id="JBGBPQ010000001">
    <property type="protein sequence ID" value="KAL1529097.1"/>
    <property type="molecule type" value="Genomic_DNA"/>
</dbReference>
<protein>
    <recommendedName>
        <fullName evidence="20">DNA polymerase</fullName>
        <ecNumber evidence="20">2.7.7.7</ecNumber>
    </recommendedName>
</protein>
<keyword evidence="5 20" id="KW-0808">Transferase</keyword>
<sequence length="1110" mass="124775">MSSSVTKRASGPPGHVESKRARTGEDDDDMDDIDDMIEEEEDIMNEELLAAAGQPPEEADIACIGEKDVAAMANMWKRPDLPEFKADEDSISFQQLECDYSVMPLVTEFDQGSNESRAAVIRLFGVTKEGHSVVAHVHGFKPYFFVRAPPGFTPQDIPQFQATLNAKIKAGLAARDQCTSPVAMMEIVRRQSIMHYAFKEGASFIRIVTALPSLVATCRRLLEQGIAVPRGGCYQFETYESNCVFALRFMVDRGIMGCSWVTCPGDKWRARPWQSSDGRSMERTTHCQLELDLHFADLVSHQPDGEWLDIAPMRILSFDIECAGRPGIFPEADKDPVIQIANHVTLQGSSKPIVKNVFTLKECAPISGAQVLSFDTEHEMLRAWHQFVLDTDADILTGYNIVNFDLPYLLNRASALKITTFPFLGRLKGIASRMKDKLFQSKQVGTRESKEINIEGRVQFDVLQILQRDAKLASYSLNAVCAHYLGEQKEDVHHSIISDLQSGNAETRRRLAVYCLKDAYLPQRLLQKLMCVVNYVEMARVTGVPLSYLLTRGQQIKVMSQLYRKARTLGLLLPVASRKVTEGEKFEGATVIEPVKGYYKDHPIATLDFASLYPSIMMAHNLCYSTLVRRQDIQKLDESQYAKSPTGAVFVKSETHKGILPLILEELLAARKNAKKLMKQEKDPFKYAVYDGRQLALKISANSVYGFTGAQVGQLPCLEISSTVTAYGRQMIESTKLQVETRYTRANGYDFDAQVIYGDTDSVMIKFGTESLAKAMELGQEAADEVTKSFISPIKLEFEKCYHPYLLMNKKRYAGLLWTNTNKYDKMDCKGIETVRRDNCMLVKEVVDTSLRSILINKDPEGAINYVKSSISSLLLNKMDLSKLVITKALTRTEEQYEAGNKQAHVTLAARIKKRDPGMAPAVGDRVPYVMIKGPAGAKAADKAEDPIYVLENNIPIDTTWYLEHQLSEPIRRLFEPVLPDNVESLLKGDHTRSIHKATPTTGGLMKFAKVSLQCLGCKTILKGEEKALCHNCKSKEVEIYYSKLSNVQDCEQLFSRLWTQCQRCQGDLHKDVLCTSRDCPIFYKRKKVQKELKDASETLLRFGESGLEW</sequence>
<keyword evidence="16 20" id="KW-0411">Iron-sulfur</keyword>
<evidence type="ECO:0000256" key="12">
    <source>
        <dbReference type="ARBA" id="ARBA00022833"/>
    </source>
</evidence>
<dbReference type="PROSITE" id="PS00116">
    <property type="entry name" value="DNA_POLYMERASE_B"/>
    <property type="match status" value="1"/>
</dbReference>
<dbReference type="InterPro" id="IPR025687">
    <property type="entry name" value="Znf-C4pol"/>
</dbReference>
<evidence type="ECO:0000259" key="23">
    <source>
        <dbReference type="Pfam" id="PF03104"/>
    </source>
</evidence>
<name>A0AB34K7D2_PRYPA</name>
<dbReference type="GO" id="GO:0003887">
    <property type="term" value="F:DNA-directed DNA polymerase activity"/>
    <property type="evidence" value="ECO:0007669"/>
    <property type="project" value="UniProtKB-KW"/>
</dbReference>
<evidence type="ECO:0000256" key="17">
    <source>
        <dbReference type="ARBA" id="ARBA00023125"/>
    </source>
</evidence>
<dbReference type="InterPro" id="IPR012337">
    <property type="entry name" value="RNaseH-like_sf"/>
</dbReference>
<evidence type="ECO:0000256" key="15">
    <source>
        <dbReference type="ARBA" id="ARBA00023004"/>
    </source>
</evidence>
<dbReference type="InterPro" id="IPR006133">
    <property type="entry name" value="DNA-dir_DNA_pol_B_exonuc"/>
</dbReference>
<evidence type="ECO:0000256" key="9">
    <source>
        <dbReference type="ARBA" id="ARBA00022723"/>
    </source>
</evidence>
<evidence type="ECO:0000256" key="6">
    <source>
        <dbReference type="ARBA" id="ARBA00022695"/>
    </source>
</evidence>
<evidence type="ECO:0000313" key="25">
    <source>
        <dbReference type="EMBL" id="KAL1529097.1"/>
    </source>
</evidence>
<keyword evidence="15 20" id="KW-0408">Iron</keyword>
<dbReference type="SUPFAM" id="SSF56672">
    <property type="entry name" value="DNA/RNA polymerases"/>
    <property type="match status" value="1"/>
</dbReference>
<dbReference type="GO" id="GO:0051539">
    <property type="term" value="F:4 iron, 4 sulfur cluster binding"/>
    <property type="evidence" value="ECO:0007669"/>
    <property type="project" value="UniProtKB-KW"/>
</dbReference>
<evidence type="ECO:0000259" key="24">
    <source>
        <dbReference type="Pfam" id="PF14260"/>
    </source>
</evidence>
<dbReference type="GO" id="GO:0045004">
    <property type="term" value="P:DNA replication proofreading"/>
    <property type="evidence" value="ECO:0007669"/>
    <property type="project" value="TreeGrafter"/>
</dbReference>
<evidence type="ECO:0000313" key="26">
    <source>
        <dbReference type="Proteomes" id="UP001515480"/>
    </source>
</evidence>
<dbReference type="InterPro" id="IPR036397">
    <property type="entry name" value="RNaseH_sf"/>
</dbReference>
<dbReference type="InterPro" id="IPR006134">
    <property type="entry name" value="DNA-dir_DNA_pol_B_multi_dom"/>
</dbReference>
<organism evidence="25 26">
    <name type="scientific">Prymnesium parvum</name>
    <name type="common">Toxic golden alga</name>
    <dbReference type="NCBI Taxonomy" id="97485"/>
    <lineage>
        <taxon>Eukaryota</taxon>
        <taxon>Haptista</taxon>
        <taxon>Haptophyta</taxon>
        <taxon>Prymnesiophyceae</taxon>
        <taxon>Prymnesiales</taxon>
        <taxon>Prymnesiaceae</taxon>
        <taxon>Prymnesium</taxon>
    </lineage>
</organism>
<keyword evidence="8" id="KW-0540">Nuclease</keyword>
<comment type="subcellular location">
    <subcellularLocation>
        <location evidence="2 20">Nucleus</location>
    </subcellularLocation>
</comment>
<dbReference type="SMART" id="SM00486">
    <property type="entry name" value="POLBc"/>
    <property type="match status" value="1"/>
</dbReference>
<accession>A0AB34K7D2</accession>
<comment type="cofactor">
    <cofactor evidence="1 20">
        <name>[4Fe-4S] cluster</name>
        <dbReference type="ChEBI" id="CHEBI:49883"/>
    </cofactor>
</comment>
<dbReference type="FunFam" id="3.30.420.10:FF:000351">
    <property type="entry name" value="DNA polymerase"/>
    <property type="match status" value="1"/>
</dbReference>
<evidence type="ECO:0000256" key="18">
    <source>
        <dbReference type="ARBA" id="ARBA00023242"/>
    </source>
</evidence>
<evidence type="ECO:0000256" key="8">
    <source>
        <dbReference type="ARBA" id="ARBA00022722"/>
    </source>
</evidence>
<dbReference type="Pfam" id="PF14260">
    <property type="entry name" value="zf-C4pol"/>
    <property type="match status" value="1"/>
</dbReference>
<dbReference type="Gene3D" id="3.90.1600.10">
    <property type="entry name" value="Palm domain of DNA polymerase"/>
    <property type="match status" value="1"/>
</dbReference>
<evidence type="ECO:0000256" key="4">
    <source>
        <dbReference type="ARBA" id="ARBA00022485"/>
    </source>
</evidence>
<evidence type="ECO:0000259" key="22">
    <source>
        <dbReference type="Pfam" id="PF00136"/>
    </source>
</evidence>
<evidence type="ECO:0000256" key="10">
    <source>
        <dbReference type="ARBA" id="ARBA00022771"/>
    </source>
</evidence>
<keyword evidence="4 20" id="KW-0004">4Fe-4S</keyword>
<dbReference type="Gene3D" id="3.30.420.10">
    <property type="entry name" value="Ribonuclease H-like superfamily/Ribonuclease H"/>
    <property type="match status" value="1"/>
</dbReference>
<dbReference type="GO" id="GO:0006287">
    <property type="term" value="P:base-excision repair, gap-filling"/>
    <property type="evidence" value="ECO:0007669"/>
    <property type="project" value="TreeGrafter"/>
</dbReference>
<dbReference type="GO" id="GO:0008270">
    <property type="term" value="F:zinc ion binding"/>
    <property type="evidence" value="ECO:0007669"/>
    <property type="project" value="UniProtKB-KW"/>
</dbReference>
<dbReference type="Proteomes" id="UP001515480">
    <property type="component" value="Unassembled WGS sequence"/>
</dbReference>
<dbReference type="GO" id="GO:0003677">
    <property type="term" value="F:DNA binding"/>
    <property type="evidence" value="ECO:0007669"/>
    <property type="project" value="UniProtKB-KW"/>
</dbReference>
<keyword evidence="9 20" id="KW-0479">Metal-binding</keyword>
<dbReference type="CDD" id="cd05533">
    <property type="entry name" value="POLBc_delta"/>
    <property type="match status" value="1"/>
</dbReference>
<dbReference type="InterPro" id="IPR043502">
    <property type="entry name" value="DNA/RNA_pol_sf"/>
</dbReference>
<proteinExistence type="inferred from homology"/>
<dbReference type="Gene3D" id="3.30.342.10">
    <property type="entry name" value="DNA Polymerase, chain B, domain 1"/>
    <property type="match status" value="1"/>
</dbReference>
<feature type="domain" description="DNA-directed DNA polymerase family B exonuclease" evidence="23">
    <location>
        <begin position="237"/>
        <end position="480"/>
    </location>
</feature>
<comment type="caution">
    <text evidence="25">The sequence shown here is derived from an EMBL/GenBank/DDBJ whole genome shotgun (WGS) entry which is preliminary data.</text>
</comment>
<dbReference type="GO" id="GO:0000166">
    <property type="term" value="F:nucleotide binding"/>
    <property type="evidence" value="ECO:0007669"/>
    <property type="project" value="InterPro"/>
</dbReference>
<dbReference type="FunFam" id="1.10.287.690:FF:000001">
    <property type="entry name" value="DNA polymerase"/>
    <property type="match status" value="1"/>
</dbReference>
<dbReference type="SUPFAM" id="SSF53098">
    <property type="entry name" value="Ribonuclease H-like"/>
    <property type="match status" value="1"/>
</dbReference>
<feature type="region of interest" description="Disordered" evidence="21">
    <location>
        <begin position="1"/>
        <end position="32"/>
    </location>
</feature>
<evidence type="ECO:0000256" key="21">
    <source>
        <dbReference type="SAM" id="MobiDB-lite"/>
    </source>
</evidence>
<evidence type="ECO:0000256" key="5">
    <source>
        <dbReference type="ARBA" id="ARBA00022679"/>
    </source>
</evidence>
<dbReference type="InterPro" id="IPR006172">
    <property type="entry name" value="DNA-dir_DNA_pol_B"/>
</dbReference>
<evidence type="ECO:0000256" key="14">
    <source>
        <dbReference type="ARBA" id="ARBA00022932"/>
    </source>
</evidence>
<keyword evidence="12 20" id="KW-0862">Zinc</keyword>
<keyword evidence="13" id="KW-0269">Exonuclease</keyword>
<dbReference type="EC" id="2.7.7.7" evidence="20"/>
<dbReference type="GO" id="GO:0008296">
    <property type="term" value="F:3'-5'-DNA exonuclease activity"/>
    <property type="evidence" value="ECO:0007669"/>
    <property type="project" value="TreeGrafter"/>
</dbReference>
<evidence type="ECO:0000256" key="7">
    <source>
        <dbReference type="ARBA" id="ARBA00022705"/>
    </source>
</evidence>
<evidence type="ECO:0000256" key="3">
    <source>
        <dbReference type="ARBA" id="ARBA00005755"/>
    </source>
</evidence>
<dbReference type="Gene3D" id="1.10.132.60">
    <property type="entry name" value="DNA polymerase family B, C-terminal domain"/>
    <property type="match status" value="1"/>
</dbReference>
<evidence type="ECO:0000256" key="16">
    <source>
        <dbReference type="ARBA" id="ARBA00023014"/>
    </source>
</evidence>
<keyword evidence="11" id="KW-0378">Hydrolase</keyword>
<comment type="similarity">
    <text evidence="3 20">Belongs to the DNA polymerase type-B family.</text>
</comment>
<dbReference type="PANTHER" id="PTHR10322:SF23">
    <property type="entry name" value="DNA POLYMERASE DELTA CATALYTIC SUBUNIT"/>
    <property type="match status" value="1"/>
</dbReference>
<evidence type="ECO:0000256" key="19">
    <source>
        <dbReference type="ARBA" id="ARBA00049244"/>
    </source>
</evidence>
<dbReference type="InterPro" id="IPR042087">
    <property type="entry name" value="DNA_pol_B_thumb"/>
</dbReference>
<dbReference type="InterPro" id="IPR017964">
    <property type="entry name" value="DNA-dir_DNA_pol_B_CS"/>
</dbReference>
<dbReference type="CDD" id="cd05777">
    <property type="entry name" value="DNA_polB_delta_exo"/>
    <property type="match status" value="1"/>
</dbReference>
<dbReference type="GO" id="GO:0043625">
    <property type="term" value="C:delta DNA polymerase complex"/>
    <property type="evidence" value="ECO:0007669"/>
    <property type="project" value="TreeGrafter"/>
</dbReference>
<evidence type="ECO:0000256" key="11">
    <source>
        <dbReference type="ARBA" id="ARBA00022801"/>
    </source>
</evidence>
<dbReference type="PANTHER" id="PTHR10322">
    <property type="entry name" value="DNA POLYMERASE CATALYTIC SUBUNIT"/>
    <property type="match status" value="1"/>
</dbReference>
<keyword evidence="14 20" id="KW-0239">DNA-directed DNA polymerase</keyword>
<dbReference type="AlphaFoldDB" id="A0AB34K7D2"/>
<dbReference type="InterPro" id="IPR050240">
    <property type="entry name" value="DNA_pol_type-B"/>
</dbReference>
<dbReference type="Gene3D" id="1.10.287.690">
    <property type="entry name" value="Helix hairpin bin"/>
    <property type="match status" value="1"/>
</dbReference>
<dbReference type="NCBIfam" id="TIGR00592">
    <property type="entry name" value="pol2"/>
    <property type="match status" value="1"/>
</dbReference>